<feature type="compositionally biased region" description="Polar residues" evidence="1">
    <location>
        <begin position="26"/>
        <end position="35"/>
    </location>
</feature>
<dbReference type="Proteomes" id="UP000319731">
    <property type="component" value="Unassembled WGS sequence"/>
</dbReference>
<proteinExistence type="predicted"/>
<feature type="compositionally biased region" description="Low complexity" evidence="1">
    <location>
        <begin position="36"/>
        <end position="62"/>
    </location>
</feature>
<dbReference type="PROSITE" id="PS50108">
    <property type="entry name" value="CRIB"/>
    <property type="match status" value="1"/>
</dbReference>
<dbReference type="RefSeq" id="XP_031024657.1">
    <property type="nucleotide sequence ID" value="XM_031169413.1"/>
</dbReference>
<evidence type="ECO:0000256" key="1">
    <source>
        <dbReference type="SAM" id="MobiDB-lite"/>
    </source>
</evidence>
<feature type="region of interest" description="Disordered" evidence="1">
    <location>
        <begin position="1"/>
        <end position="67"/>
    </location>
</feature>
<evidence type="ECO:0000313" key="3">
    <source>
        <dbReference type="EMBL" id="TPX33740.1"/>
    </source>
</evidence>
<dbReference type="GeneID" id="42004710"/>
<evidence type="ECO:0000313" key="4">
    <source>
        <dbReference type="Proteomes" id="UP000319731"/>
    </source>
</evidence>
<dbReference type="OrthoDB" id="2113174at2759"/>
<organism evidence="3 4">
    <name type="scientific">Synchytrium microbalum</name>
    <dbReference type="NCBI Taxonomy" id="1806994"/>
    <lineage>
        <taxon>Eukaryota</taxon>
        <taxon>Fungi</taxon>
        <taxon>Fungi incertae sedis</taxon>
        <taxon>Chytridiomycota</taxon>
        <taxon>Chytridiomycota incertae sedis</taxon>
        <taxon>Chytridiomycetes</taxon>
        <taxon>Synchytriales</taxon>
        <taxon>Synchytriaceae</taxon>
        <taxon>Synchytrium</taxon>
    </lineage>
</organism>
<comment type="caution">
    <text evidence="3">The sequence shown here is derived from an EMBL/GenBank/DDBJ whole genome shotgun (WGS) entry which is preliminary data.</text>
</comment>
<dbReference type="AlphaFoldDB" id="A0A507BWL2"/>
<sequence>MGIALSSVFPTDTSSLPKDPKYQGIGNPNFNKQGVASSSSKSKSNSNSNAARKAKQNSAAAARLRKTKGFRDKVAGGKIVIGEPLKETFRHTTHVGAADYKAGNIDSKALAVTVL</sequence>
<dbReference type="EMBL" id="QEAO01000018">
    <property type="protein sequence ID" value="TPX33740.1"/>
    <property type="molecule type" value="Genomic_DNA"/>
</dbReference>
<feature type="domain" description="CRIB" evidence="2">
    <location>
        <begin position="81"/>
        <end position="96"/>
    </location>
</feature>
<keyword evidence="4" id="KW-1185">Reference proteome</keyword>
<accession>A0A507BWL2</accession>
<name>A0A507BWL2_9FUNG</name>
<protein>
    <recommendedName>
        <fullName evidence="2">CRIB domain-containing protein</fullName>
    </recommendedName>
</protein>
<evidence type="ECO:0000259" key="2">
    <source>
        <dbReference type="PROSITE" id="PS50108"/>
    </source>
</evidence>
<dbReference type="InterPro" id="IPR000095">
    <property type="entry name" value="CRIB_dom"/>
</dbReference>
<gene>
    <name evidence="3" type="ORF">SmJEL517_g03485</name>
</gene>
<reference evidence="3 4" key="1">
    <citation type="journal article" date="2019" name="Sci. Rep.">
        <title>Comparative genomics of chytrid fungi reveal insights into the obligate biotrophic and pathogenic lifestyle of Synchytrium endobioticum.</title>
        <authorList>
            <person name="van de Vossenberg B.T.L.H."/>
            <person name="Warris S."/>
            <person name="Nguyen H.D.T."/>
            <person name="van Gent-Pelzer M.P.E."/>
            <person name="Joly D.L."/>
            <person name="van de Geest H.C."/>
            <person name="Bonants P.J.M."/>
            <person name="Smith D.S."/>
            <person name="Levesque C.A."/>
            <person name="van der Lee T.A.J."/>
        </authorList>
    </citation>
    <scope>NUCLEOTIDE SEQUENCE [LARGE SCALE GENOMIC DNA]</scope>
    <source>
        <strain evidence="3 4">JEL517</strain>
    </source>
</reference>